<organism evidence="21 22">
    <name type="scientific">Paenibacillus athensensis</name>
    <dbReference type="NCBI Taxonomy" id="1967502"/>
    <lineage>
        <taxon>Bacteria</taxon>
        <taxon>Bacillati</taxon>
        <taxon>Bacillota</taxon>
        <taxon>Bacilli</taxon>
        <taxon>Bacillales</taxon>
        <taxon>Paenibacillaceae</taxon>
        <taxon>Paenibacillus</taxon>
    </lineage>
</organism>
<evidence type="ECO:0000256" key="3">
    <source>
        <dbReference type="ARBA" id="ARBA00006402"/>
    </source>
</evidence>
<dbReference type="SMART" id="SM00448">
    <property type="entry name" value="REC"/>
    <property type="match status" value="3"/>
</dbReference>
<comment type="catalytic activity">
    <reaction evidence="1">
        <text>ATP + protein L-histidine = ADP + protein N-phospho-L-histidine.</text>
        <dbReference type="EC" id="2.7.13.3"/>
    </reaction>
</comment>
<evidence type="ECO:0000256" key="14">
    <source>
        <dbReference type="PROSITE-ProRule" id="PRU00169"/>
    </source>
</evidence>
<dbReference type="EC" id="2.7.13.3" evidence="4"/>
<evidence type="ECO:0000256" key="7">
    <source>
        <dbReference type="ARBA" id="ARBA00022679"/>
    </source>
</evidence>
<comment type="caution">
    <text evidence="21">The sequence shown here is derived from an EMBL/GenBank/DDBJ whole genome shotgun (WGS) entry which is preliminary data.</text>
</comment>
<evidence type="ECO:0000256" key="5">
    <source>
        <dbReference type="ARBA" id="ARBA00022475"/>
    </source>
</evidence>
<dbReference type="GO" id="GO:0005886">
    <property type="term" value="C:plasma membrane"/>
    <property type="evidence" value="ECO:0007669"/>
    <property type="project" value="UniProtKB-SubCell"/>
</dbReference>
<comment type="similarity">
    <text evidence="3">In the N-terminal section; belongs to the phytochrome family.</text>
</comment>
<dbReference type="SUPFAM" id="SSF55781">
    <property type="entry name" value="GAF domain-like"/>
    <property type="match status" value="1"/>
</dbReference>
<evidence type="ECO:0000256" key="17">
    <source>
        <dbReference type="SAM" id="Phobius"/>
    </source>
</evidence>
<sequence>MSWFNHLKINNKLIVMILLPMLGLIYLTVNSAVDKSQHLAQMDRLQTLVYFTVDINGVVHEFQKERGLVSSYFGTRTASLQSRMLDQRGLTDTAVARLKTSLQTFPADQYGASFASELAATVKELGKLESQRALIDGGQTDTPTAMAYYRGVTTQFFHLMTVVNQLSDDPQVSGALSAYIHFSRSKSGVSQERALLGDVFGKSSLESADIEQTKVLDSEQKLYYNVFASYAQPADIEFYQKTVRGESVTEADRMLQTVLSGKDGQKIEIDPEVWYTLVTDKIDLLKQVEDHYSQNLLAQIDGIKHQALVSLISVVLFNLLVLVLSLGVIFWTSRLMLRQLRLLKQSTQLILEGETHAQADVVSRDEFGDLAEAFNQMVASFRDVIIQADRISQGEYELTIVPRSERDRLSFALAGMLTSLKDTKAENERQNWLKTQLARLTGLSQGVGSVQQLVSMLISEISGLLGVGQGAIYVKEDRRLVEQRDAEFVLLGTYAYSRRKHLNNRFQLGEGLIGQCALEKKPIQLTNAPANYIQITSGLGEGEPLTIVALPILFEDETLAVIELASFQPFTEIQMDLLEQLSATMGVVINSVRGRQRTEELLRESQELAEELQTQQEELRTANEELEEQTNMLRTSEEKLTIQSEELQAINEELEEKTKYLELQKSDIEQQNGQIARSKQELELKAQELELASRYKSEFLANMSHELRTPLNSLLILAKSLAGNDEGNLTEDQVEAAGVIYSGGLDLLTLINDILDLSKVEAGKLSIHREPARLESILRNLQIQFAPVAKERKLQLNLTCDPGVPETIVTDALRVEQILKNLLSNAFKFTPKGSVSVRFYVPGRDVQLSHPALHPGEVLAMAVTDTGIGIPPEKQRAIFEAFQQADGSTSRKYGGTGLGLTISRELAKLLGGEITLASTQGEGSTFTLYLSSVEAGAAGEADFAAPAAAAAAAARETAAASGAAAAVPGAPALPSAPAGPAQAASAAAPAAEAAEEAPPQGQLRSFIPDDREGLSPQDGDKVILIIEDDARFAKVLMDLSRKKGFKCLAAGDGFTALQLAKRYVPGAILLDLGLPDMSGLKVLDHLKFDGETRHIPVHIISGRDDGAASSLKKGAVGFLPKPVTEDELEVVYTRIEHVLNERIKQVLVVEDDARNQKAIVELLKHKKIEIHGAYTAGEGLELLKLHDYDCVILDLTLPDMTGFDMLQRMVDESGKPVPPIIINTGMELSEAEYKQLNRFTDSIVIKGVNSPERLLDEVTLFLHSVQKLLPPEQVDMIRMVHDSDETLKGRKILLVDDDLRNTFALSKVLRQHGLEVVMADNGQLALEKLDKEAGIELVIMDIMMPVMDGYEAMRHIRRNPRFDKLPIIALTAKAMAGDREKSIEGGANDYMTKPVDTDKLLSLIRVWLFR</sequence>
<dbReference type="GO" id="GO:0000155">
    <property type="term" value="F:phosphorelay sensor kinase activity"/>
    <property type="evidence" value="ECO:0007669"/>
    <property type="project" value="InterPro"/>
</dbReference>
<dbReference type="CDD" id="cd00082">
    <property type="entry name" value="HisKA"/>
    <property type="match status" value="1"/>
</dbReference>
<dbReference type="InterPro" id="IPR003018">
    <property type="entry name" value="GAF"/>
</dbReference>
<feature type="modified residue" description="4-aspartylphosphate" evidence="14">
    <location>
        <position position="1194"/>
    </location>
</feature>
<keyword evidence="17" id="KW-1133">Transmembrane helix</keyword>
<dbReference type="Pfam" id="PF00072">
    <property type="entry name" value="Response_reg"/>
    <property type="match status" value="3"/>
</dbReference>
<feature type="transmembrane region" description="Helical" evidence="17">
    <location>
        <begin position="13"/>
        <end position="33"/>
    </location>
</feature>
<feature type="coiled-coil region" evidence="15">
    <location>
        <begin position="595"/>
        <end position="692"/>
    </location>
</feature>
<evidence type="ECO:0000256" key="13">
    <source>
        <dbReference type="ARBA" id="ARBA00074306"/>
    </source>
</evidence>
<feature type="modified residue" description="4-aspartylphosphate" evidence="14">
    <location>
        <position position="1341"/>
    </location>
</feature>
<dbReference type="InterPro" id="IPR003660">
    <property type="entry name" value="HAMP_dom"/>
</dbReference>
<dbReference type="InterPro" id="IPR036097">
    <property type="entry name" value="HisK_dim/P_sf"/>
</dbReference>
<dbReference type="Pfam" id="PF02518">
    <property type="entry name" value="HATPase_c"/>
    <property type="match status" value="1"/>
</dbReference>
<evidence type="ECO:0000256" key="6">
    <source>
        <dbReference type="ARBA" id="ARBA00022553"/>
    </source>
</evidence>
<dbReference type="InterPro" id="IPR001789">
    <property type="entry name" value="Sig_transdc_resp-reg_receiver"/>
</dbReference>
<dbReference type="SUPFAM" id="SSF55874">
    <property type="entry name" value="ATPase domain of HSP90 chaperone/DNA topoisomerase II/histidine kinase"/>
    <property type="match status" value="1"/>
</dbReference>
<dbReference type="PROSITE" id="PS50109">
    <property type="entry name" value="HIS_KIN"/>
    <property type="match status" value="1"/>
</dbReference>
<dbReference type="Gene3D" id="1.10.287.130">
    <property type="match status" value="1"/>
</dbReference>
<feature type="modified residue" description="4-aspartylphosphate" evidence="14">
    <location>
        <position position="1071"/>
    </location>
</feature>
<keyword evidence="22" id="KW-1185">Reference proteome</keyword>
<feature type="domain" description="Histidine kinase" evidence="18">
    <location>
        <begin position="702"/>
        <end position="934"/>
    </location>
</feature>
<dbReference type="Pfam" id="PF00672">
    <property type="entry name" value="HAMP"/>
    <property type="match status" value="1"/>
</dbReference>
<evidence type="ECO:0000259" key="18">
    <source>
        <dbReference type="PROSITE" id="PS50109"/>
    </source>
</evidence>
<keyword evidence="7" id="KW-0808">Transferase</keyword>
<proteinExistence type="inferred from homology"/>
<dbReference type="InterPro" id="IPR011006">
    <property type="entry name" value="CheY-like_superfamily"/>
</dbReference>
<dbReference type="Gene3D" id="3.40.50.2300">
    <property type="match status" value="3"/>
</dbReference>
<dbReference type="SMART" id="SM00065">
    <property type="entry name" value="GAF"/>
    <property type="match status" value="1"/>
</dbReference>
<evidence type="ECO:0000256" key="4">
    <source>
        <dbReference type="ARBA" id="ARBA00012438"/>
    </source>
</evidence>
<dbReference type="Gene3D" id="3.30.450.40">
    <property type="match status" value="1"/>
</dbReference>
<comment type="subcellular location">
    <subcellularLocation>
        <location evidence="2">Cell membrane</location>
        <topology evidence="2">Multi-pass membrane protein</topology>
    </subcellularLocation>
</comment>
<keyword evidence="10" id="KW-0067">ATP-binding</keyword>
<dbReference type="InterPro" id="IPR003594">
    <property type="entry name" value="HATPase_dom"/>
</dbReference>
<dbReference type="PANTHER" id="PTHR45339:SF1">
    <property type="entry name" value="HYBRID SIGNAL TRANSDUCTION HISTIDINE KINASE J"/>
    <property type="match status" value="1"/>
</dbReference>
<evidence type="ECO:0000256" key="11">
    <source>
        <dbReference type="ARBA" id="ARBA00023012"/>
    </source>
</evidence>
<keyword evidence="15" id="KW-0175">Coiled coil</keyword>
<dbReference type="CDD" id="cd16922">
    <property type="entry name" value="HATPase_EvgS-ArcB-TorS-like"/>
    <property type="match status" value="1"/>
</dbReference>
<evidence type="ECO:0000256" key="8">
    <source>
        <dbReference type="ARBA" id="ARBA00022741"/>
    </source>
</evidence>
<dbReference type="InterPro" id="IPR013587">
    <property type="entry name" value="Nitrate/nitrite_sensing"/>
</dbReference>
<evidence type="ECO:0000256" key="10">
    <source>
        <dbReference type="ARBA" id="ARBA00022840"/>
    </source>
</evidence>
<evidence type="ECO:0000259" key="19">
    <source>
        <dbReference type="PROSITE" id="PS50110"/>
    </source>
</evidence>
<feature type="region of interest" description="Disordered" evidence="16">
    <location>
        <begin position="973"/>
        <end position="1015"/>
    </location>
</feature>
<evidence type="ECO:0000256" key="1">
    <source>
        <dbReference type="ARBA" id="ARBA00000085"/>
    </source>
</evidence>
<dbReference type="InterPro" id="IPR004358">
    <property type="entry name" value="Sig_transdc_His_kin-like_C"/>
</dbReference>
<dbReference type="PRINTS" id="PR00344">
    <property type="entry name" value="BCTRLSENSOR"/>
</dbReference>
<dbReference type="Pfam" id="PF08376">
    <property type="entry name" value="NIT"/>
    <property type="match status" value="1"/>
</dbReference>
<dbReference type="Gene3D" id="3.30.565.10">
    <property type="entry name" value="Histidine kinase-like ATPase, C-terminal domain"/>
    <property type="match status" value="1"/>
</dbReference>
<dbReference type="CDD" id="cd17546">
    <property type="entry name" value="REC_hyHK_CKI1_RcsC-like"/>
    <property type="match status" value="1"/>
</dbReference>
<dbReference type="CDD" id="cd00156">
    <property type="entry name" value="REC"/>
    <property type="match status" value="1"/>
</dbReference>
<keyword evidence="11" id="KW-0902">Two-component regulatory system</keyword>
<feature type="transmembrane region" description="Helical" evidence="17">
    <location>
        <begin position="307"/>
        <end position="331"/>
    </location>
</feature>
<dbReference type="EMBL" id="MYFO01000009">
    <property type="protein sequence ID" value="TFE88628.1"/>
    <property type="molecule type" value="Genomic_DNA"/>
</dbReference>
<dbReference type="Gene3D" id="6.10.340.10">
    <property type="match status" value="1"/>
</dbReference>
<dbReference type="PROSITE" id="PS50885">
    <property type="entry name" value="HAMP"/>
    <property type="match status" value="1"/>
</dbReference>
<keyword evidence="9 21" id="KW-0418">Kinase</keyword>
<dbReference type="InterPro" id="IPR003661">
    <property type="entry name" value="HisK_dim/P_dom"/>
</dbReference>
<dbReference type="Proteomes" id="UP000298246">
    <property type="component" value="Unassembled WGS sequence"/>
</dbReference>
<evidence type="ECO:0000256" key="2">
    <source>
        <dbReference type="ARBA" id="ARBA00004651"/>
    </source>
</evidence>
<dbReference type="SUPFAM" id="SSF47384">
    <property type="entry name" value="Homodimeric domain of signal transducing histidine kinase"/>
    <property type="match status" value="1"/>
</dbReference>
<dbReference type="InterPro" id="IPR005467">
    <property type="entry name" value="His_kinase_dom"/>
</dbReference>
<dbReference type="SUPFAM" id="SSF52172">
    <property type="entry name" value="CheY-like"/>
    <property type="match status" value="3"/>
</dbReference>
<evidence type="ECO:0000259" key="20">
    <source>
        <dbReference type="PROSITE" id="PS50885"/>
    </source>
</evidence>
<evidence type="ECO:0000313" key="22">
    <source>
        <dbReference type="Proteomes" id="UP000298246"/>
    </source>
</evidence>
<dbReference type="RefSeq" id="WP_134752030.1">
    <property type="nucleotide sequence ID" value="NZ_MYFO02000002.1"/>
</dbReference>
<protein>
    <recommendedName>
        <fullName evidence="13">Circadian input-output histidine kinase CikA</fullName>
        <ecNumber evidence="4">2.7.13.3</ecNumber>
    </recommendedName>
</protein>
<feature type="domain" description="Response regulatory" evidence="19">
    <location>
        <begin position="1291"/>
        <end position="1408"/>
    </location>
</feature>
<dbReference type="Pfam" id="PF00512">
    <property type="entry name" value="HisKA"/>
    <property type="match status" value="1"/>
</dbReference>
<dbReference type="PROSITE" id="PS50110">
    <property type="entry name" value="RESPONSE_REGULATORY"/>
    <property type="match status" value="3"/>
</dbReference>
<evidence type="ECO:0000313" key="21">
    <source>
        <dbReference type="EMBL" id="TFE88628.1"/>
    </source>
</evidence>
<feature type="domain" description="HAMP" evidence="20">
    <location>
        <begin position="334"/>
        <end position="386"/>
    </location>
</feature>
<dbReference type="SUPFAM" id="SSF158472">
    <property type="entry name" value="HAMP domain-like"/>
    <property type="match status" value="1"/>
</dbReference>
<dbReference type="PANTHER" id="PTHR45339">
    <property type="entry name" value="HYBRID SIGNAL TRANSDUCTION HISTIDINE KINASE J"/>
    <property type="match status" value="1"/>
</dbReference>
<keyword evidence="5" id="KW-1003">Cell membrane</keyword>
<feature type="domain" description="Response regulatory" evidence="19">
    <location>
        <begin position="1145"/>
        <end position="1261"/>
    </location>
</feature>
<dbReference type="SMART" id="SM00304">
    <property type="entry name" value="HAMP"/>
    <property type="match status" value="1"/>
</dbReference>
<evidence type="ECO:0000256" key="12">
    <source>
        <dbReference type="ARBA" id="ARBA00023136"/>
    </source>
</evidence>
<keyword evidence="17" id="KW-0812">Transmembrane</keyword>
<dbReference type="FunFam" id="3.30.565.10:FF:000010">
    <property type="entry name" value="Sensor histidine kinase RcsC"/>
    <property type="match status" value="1"/>
</dbReference>
<dbReference type="SMART" id="SM00388">
    <property type="entry name" value="HisKA"/>
    <property type="match status" value="1"/>
</dbReference>
<reference evidence="21 22" key="1">
    <citation type="submission" date="2017-03" db="EMBL/GenBank/DDBJ databases">
        <title>Isolation of Levoglucosan Utilizing Bacteria.</title>
        <authorList>
            <person name="Arya A.S."/>
        </authorList>
    </citation>
    <scope>NUCLEOTIDE SEQUENCE [LARGE SCALE GENOMIC DNA]</scope>
    <source>
        <strain evidence="21 22">MEC069</strain>
    </source>
</reference>
<dbReference type="CDD" id="cd06225">
    <property type="entry name" value="HAMP"/>
    <property type="match status" value="1"/>
</dbReference>
<name>A0A4Y8Q3P2_9BACL</name>
<dbReference type="Pfam" id="PF13185">
    <property type="entry name" value="GAF_2"/>
    <property type="match status" value="1"/>
</dbReference>
<keyword evidence="12 17" id="KW-0472">Membrane</keyword>
<dbReference type="SMART" id="SM00387">
    <property type="entry name" value="HATPase_c"/>
    <property type="match status" value="1"/>
</dbReference>
<keyword evidence="6 14" id="KW-0597">Phosphoprotein</keyword>
<dbReference type="OrthoDB" id="9790669at2"/>
<dbReference type="GO" id="GO:0005524">
    <property type="term" value="F:ATP binding"/>
    <property type="evidence" value="ECO:0007669"/>
    <property type="project" value="UniProtKB-KW"/>
</dbReference>
<dbReference type="InterPro" id="IPR036890">
    <property type="entry name" value="HATPase_C_sf"/>
</dbReference>
<feature type="domain" description="Response regulatory" evidence="19">
    <location>
        <begin position="1022"/>
        <end position="1136"/>
    </location>
</feature>
<evidence type="ECO:0000256" key="15">
    <source>
        <dbReference type="SAM" id="Coils"/>
    </source>
</evidence>
<dbReference type="InterPro" id="IPR029016">
    <property type="entry name" value="GAF-like_dom_sf"/>
</dbReference>
<keyword evidence="8" id="KW-0547">Nucleotide-binding</keyword>
<accession>A0A4Y8Q3P2</accession>
<evidence type="ECO:0000256" key="16">
    <source>
        <dbReference type="SAM" id="MobiDB-lite"/>
    </source>
</evidence>
<gene>
    <name evidence="21" type="ORF">B5M42_09275</name>
</gene>
<evidence type="ECO:0000256" key="9">
    <source>
        <dbReference type="ARBA" id="ARBA00022777"/>
    </source>
</evidence>
<feature type="compositionally biased region" description="Low complexity" evidence="16">
    <location>
        <begin position="973"/>
        <end position="999"/>
    </location>
</feature>